<dbReference type="AlphaFoldDB" id="A0A448XR72"/>
<protein>
    <submittedName>
        <fullName evidence="1">Uncharacterized protein</fullName>
    </submittedName>
</protein>
<name>A0A448XR72_9PLAT</name>
<proteinExistence type="predicted"/>
<evidence type="ECO:0000313" key="2">
    <source>
        <dbReference type="Proteomes" id="UP000784294"/>
    </source>
</evidence>
<reference evidence="1" key="1">
    <citation type="submission" date="2018-11" db="EMBL/GenBank/DDBJ databases">
        <authorList>
            <consortium name="Pathogen Informatics"/>
        </authorList>
    </citation>
    <scope>NUCLEOTIDE SEQUENCE</scope>
</reference>
<gene>
    <name evidence="1" type="ORF">PXEA_LOCUS36267</name>
</gene>
<comment type="caution">
    <text evidence="1">The sequence shown here is derived from an EMBL/GenBank/DDBJ whole genome shotgun (WGS) entry which is preliminary data.</text>
</comment>
<dbReference type="EMBL" id="CAAALY010276943">
    <property type="protein sequence ID" value="VEL42827.1"/>
    <property type="molecule type" value="Genomic_DNA"/>
</dbReference>
<keyword evidence="2" id="KW-1185">Reference proteome</keyword>
<evidence type="ECO:0000313" key="1">
    <source>
        <dbReference type="EMBL" id="VEL42827.1"/>
    </source>
</evidence>
<sequence length="307" mass="34703">MADVELQLIEKAPIRSYHLCHSDSLRLPVTPTTITTTLPDPCRAIATNPTRFTPSVPLLSQIDFQSEQITLDLDSLTSTPSNYSVWIHPPSCLPGDNISSNLVDSLLTGTYSSFPTSTSAYSDISVIPACSSLQQTSPISHLSFCIVLVEALHDPLIEAERTRQLRQYKNLQRQLEKRRIRRKLKNNKPHNLMPIGNLGSEVREKIGDGYTKLDVKLDVDDSICMPEKDVQDDEEEDEGKEELRLALLDEEVSNVDTFTYSCFIYNQIDKPTKITAQTDFEFQPSDWVSLFCLSFIILSPCFRQVMK</sequence>
<dbReference type="Proteomes" id="UP000784294">
    <property type="component" value="Unassembled WGS sequence"/>
</dbReference>
<accession>A0A448XR72</accession>
<organism evidence="1 2">
    <name type="scientific">Protopolystoma xenopodis</name>
    <dbReference type="NCBI Taxonomy" id="117903"/>
    <lineage>
        <taxon>Eukaryota</taxon>
        <taxon>Metazoa</taxon>
        <taxon>Spiralia</taxon>
        <taxon>Lophotrochozoa</taxon>
        <taxon>Platyhelminthes</taxon>
        <taxon>Monogenea</taxon>
        <taxon>Polyopisthocotylea</taxon>
        <taxon>Polystomatidea</taxon>
        <taxon>Polystomatidae</taxon>
        <taxon>Protopolystoma</taxon>
    </lineage>
</organism>